<protein>
    <submittedName>
        <fullName evidence="7">Uncharacterized protein</fullName>
    </submittedName>
</protein>
<evidence type="ECO:0000256" key="1">
    <source>
        <dbReference type="ARBA" id="ARBA00006285"/>
    </source>
</evidence>
<dbReference type="OrthoDB" id="9810898at2"/>
<dbReference type="PANTHER" id="PTHR21040:SF8">
    <property type="entry name" value="BCDNA.GH04120"/>
    <property type="match status" value="1"/>
</dbReference>
<dbReference type="InterPro" id="IPR029018">
    <property type="entry name" value="Hex-like_dom2"/>
</dbReference>
<name>A0A229NXK2_9BACL</name>
<gene>
    <name evidence="7" type="ORF">CGZ75_17270</name>
</gene>
<comment type="caution">
    <text evidence="7">The sequence shown here is derived from an EMBL/GenBank/DDBJ whole genome shotgun (WGS) entry which is preliminary data.</text>
</comment>
<evidence type="ECO:0000256" key="4">
    <source>
        <dbReference type="SAM" id="MobiDB-lite"/>
    </source>
</evidence>
<dbReference type="SUPFAM" id="SSF55545">
    <property type="entry name" value="beta-N-acetylhexosaminidase-like domain"/>
    <property type="match status" value="1"/>
</dbReference>
<dbReference type="InterPro" id="IPR015883">
    <property type="entry name" value="Glyco_hydro_20_cat"/>
</dbReference>
<feature type="compositionally biased region" description="Low complexity" evidence="4">
    <location>
        <begin position="108"/>
        <end position="117"/>
    </location>
</feature>
<dbReference type="EMBL" id="NMUQ01000002">
    <property type="protein sequence ID" value="OXM14662.1"/>
    <property type="molecule type" value="Genomic_DNA"/>
</dbReference>
<dbReference type="Gene3D" id="3.20.20.80">
    <property type="entry name" value="Glycosidases"/>
    <property type="match status" value="1"/>
</dbReference>
<accession>A0A229NXK2</accession>
<evidence type="ECO:0000256" key="3">
    <source>
        <dbReference type="ARBA" id="ARBA00023295"/>
    </source>
</evidence>
<dbReference type="InterPro" id="IPR015882">
    <property type="entry name" value="HEX_bac_N"/>
</dbReference>
<reference evidence="7 8" key="1">
    <citation type="submission" date="2017-07" db="EMBL/GenBank/DDBJ databases">
        <title>Paenibacillus herberti R33 genome sequencing and assembly.</title>
        <authorList>
            <person name="Su W."/>
        </authorList>
    </citation>
    <scope>NUCLEOTIDE SEQUENCE [LARGE SCALE GENOMIC DNA]</scope>
    <source>
        <strain evidence="7 8">R33</strain>
    </source>
</reference>
<keyword evidence="2" id="KW-0378">Hydrolase</keyword>
<feature type="domain" description="Beta-hexosaminidase bacterial type N-terminal" evidence="6">
    <location>
        <begin position="104"/>
        <end position="174"/>
    </location>
</feature>
<dbReference type="AlphaFoldDB" id="A0A229NXK2"/>
<evidence type="ECO:0000313" key="8">
    <source>
        <dbReference type="Proteomes" id="UP000215145"/>
    </source>
</evidence>
<evidence type="ECO:0000313" key="7">
    <source>
        <dbReference type="EMBL" id="OXM14662.1"/>
    </source>
</evidence>
<feature type="region of interest" description="Disordered" evidence="4">
    <location>
        <begin position="93"/>
        <end position="123"/>
    </location>
</feature>
<dbReference type="GO" id="GO:0005975">
    <property type="term" value="P:carbohydrate metabolic process"/>
    <property type="evidence" value="ECO:0007669"/>
    <property type="project" value="InterPro"/>
</dbReference>
<dbReference type="GO" id="GO:0004563">
    <property type="term" value="F:beta-N-acetylhexosaminidase activity"/>
    <property type="evidence" value="ECO:0007669"/>
    <property type="project" value="UniProtKB-ARBA"/>
</dbReference>
<dbReference type="InterPro" id="IPR038901">
    <property type="entry name" value="HEXDC-like"/>
</dbReference>
<proteinExistence type="inferred from homology"/>
<keyword evidence="8" id="KW-1185">Reference proteome</keyword>
<evidence type="ECO:0000256" key="2">
    <source>
        <dbReference type="ARBA" id="ARBA00022801"/>
    </source>
</evidence>
<dbReference type="InterPro" id="IPR017853">
    <property type="entry name" value="GH"/>
</dbReference>
<comment type="similarity">
    <text evidence="1">Belongs to the glycosyl hydrolase 20 family.</text>
</comment>
<dbReference type="Pfam" id="PF00728">
    <property type="entry name" value="Glyco_hydro_20"/>
    <property type="match status" value="1"/>
</dbReference>
<dbReference type="SUPFAM" id="SSF51445">
    <property type="entry name" value="(Trans)glycosidases"/>
    <property type="match status" value="1"/>
</dbReference>
<organism evidence="7 8">
    <name type="scientific">Paenibacillus herberti</name>
    <dbReference type="NCBI Taxonomy" id="1619309"/>
    <lineage>
        <taxon>Bacteria</taxon>
        <taxon>Bacillati</taxon>
        <taxon>Bacillota</taxon>
        <taxon>Bacilli</taxon>
        <taxon>Bacillales</taxon>
        <taxon>Paenibacillaceae</taxon>
        <taxon>Paenibacillus</taxon>
    </lineage>
</organism>
<dbReference type="Pfam" id="PF02838">
    <property type="entry name" value="Glyco_hydro_20b"/>
    <property type="match status" value="1"/>
</dbReference>
<evidence type="ECO:0000259" key="6">
    <source>
        <dbReference type="Pfam" id="PF02838"/>
    </source>
</evidence>
<feature type="domain" description="Glycoside hydrolase family 20 catalytic" evidence="5">
    <location>
        <begin position="239"/>
        <end position="389"/>
    </location>
</feature>
<dbReference type="PANTHER" id="PTHR21040">
    <property type="entry name" value="BCDNA.GH04120"/>
    <property type="match status" value="1"/>
</dbReference>
<keyword evidence="3" id="KW-0326">Glycosidase</keyword>
<dbReference type="Proteomes" id="UP000215145">
    <property type="component" value="Unassembled WGS sequence"/>
</dbReference>
<dbReference type="RefSeq" id="WP_089525478.1">
    <property type="nucleotide sequence ID" value="NZ_NMUQ01000002.1"/>
</dbReference>
<sequence>MSKTGWDEQGLPLLPMPKHAHRLDGVLKPAGKRLEVCVNPALAWLGEVISEEWTVRFGGEMDIRIGEEDDWQIRIGSVDEGNVEHADRVGHDDITQVSSSHVDESGQPLGEAEAPPEVGGGLPSSEAYQLRIDSSGIRIEATGYRGALYGWFTLSQWLHAHQGDAIPGLDVSDAPELELRGFHFDLKGSVPNLEYMLGAIERLASFKINTLLVEYEDQFEFVGLPDIHKPGGLSAGDRDVLLAHARRYGMEMMPVVQCLGHVDYILKHERYEHLSEDGLLSQFCPAMPETLALVTAMIDEIAAAHPDAVYIHIGADETLALGRCEHCRERMGGGNKADLYLEYVSKVADYVLSIGKKPVVWDDMFHLERCIERVIELPKGTAICSWSYYEFGEPSNWFWYGGGYYSSQNWENRDPGAVPAGPNLEGLPEEDQAVVRQYWDEGQYPDFGGSAVPWVRHYMEQGYEVIGVSCARGADFINQWSAYPADRVANVKFWAGHAAKRGMTGTIASAWTRFYSLSPPIEHWETGWYPTVAQAAYSWNPSMDEFERLFRSVFLEGDAEISQAMDWIQAAWDTREENNMGRKRAYYQASVRKLEPFAGRTDPLGRYAEGLLLSALYEDSVLALESGLRQNEWRMYGQLDKGPTDRDYMAHRDWNGLCKAADQAVRWEERALAYCNAFMPRDEAGELVESKLHAYRARIRLLSRTLGRDCTI</sequence>
<dbReference type="Gene3D" id="3.30.379.10">
    <property type="entry name" value="Chitobiase/beta-hexosaminidase domain 2-like"/>
    <property type="match status" value="1"/>
</dbReference>
<evidence type="ECO:0000259" key="5">
    <source>
        <dbReference type="Pfam" id="PF00728"/>
    </source>
</evidence>